<evidence type="ECO:0000313" key="1">
    <source>
        <dbReference type="EMBL" id="EGZ25704.1"/>
    </source>
</evidence>
<dbReference type="Proteomes" id="UP000002640">
    <property type="component" value="Unassembled WGS sequence"/>
</dbReference>
<gene>
    <name evidence="1" type="ORF">PHYSODRAFT_247763</name>
</gene>
<organism evidence="1 2">
    <name type="scientific">Phytophthora sojae (strain P6497)</name>
    <name type="common">Soybean stem and root rot agent</name>
    <name type="synonym">Phytophthora megasperma f. sp. glycines</name>
    <dbReference type="NCBI Taxonomy" id="1094619"/>
    <lineage>
        <taxon>Eukaryota</taxon>
        <taxon>Sar</taxon>
        <taxon>Stramenopiles</taxon>
        <taxon>Oomycota</taxon>
        <taxon>Peronosporomycetes</taxon>
        <taxon>Peronosporales</taxon>
        <taxon>Peronosporaceae</taxon>
        <taxon>Phytophthora</taxon>
    </lineage>
</organism>
<dbReference type="GeneID" id="20637756"/>
<sequence length="146" mass="16067">MAVGRYAGSTASRRRRAKPKPTPLYANFLGFIAVAGADQQGHGCLVHVWLILLNLNPKVEIELQKPPRLFGDPSYVPTTDDVGGLVYLEAVLRKNLRLDRTHWCFNAKDSWSDTFAKKGCFGDECNGASNLQTPAVSTAPPRARNQ</sequence>
<dbReference type="RefSeq" id="XP_009520992.1">
    <property type="nucleotide sequence ID" value="XM_009522697.1"/>
</dbReference>
<accession>G4YY01</accession>
<dbReference type="AlphaFoldDB" id="G4YY01"/>
<evidence type="ECO:0000313" key="2">
    <source>
        <dbReference type="Proteomes" id="UP000002640"/>
    </source>
</evidence>
<proteinExistence type="predicted"/>
<keyword evidence="2" id="KW-1185">Reference proteome</keyword>
<dbReference type="InParanoid" id="G4YY01"/>
<dbReference type="KEGG" id="psoj:PHYSODRAFT_247763"/>
<dbReference type="STRING" id="1094619.G4YY01"/>
<reference evidence="1 2" key="1">
    <citation type="journal article" date="2006" name="Science">
        <title>Phytophthora genome sequences uncover evolutionary origins and mechanisms of pathogenesis.</title>
        <authorList>
            <person name="Tyler B.M."/>
            <person name="Tripathy S."/>
            <person name="Zhang X."/>
            <person name="Dehal P."/>
            <person name="Jiang R.H."/>
            <person name="Aerts A."/>
            <person name="Arredondo F.D."/>
            <person name="Baxter L."/>
            <person name="Bensasson D."/>
            <person name="Beynon J.L."/>
            <person name="Chapman J."/>
            <person name="Damasceno C.M."/>
            <person name="Dorrance A.E."/>
            <person name="Dou D."/>
            <person name="Dickerman A.W."/>
            <person name="Dubchak I.L."/>
            <person name="Garbelotto M."/>
            <person name="Gijzen M."/>
            <person name="Gordon S.G."/>
            <person name="Govers F."/>
            <person name="Grunwald N.J."/>
            <person name="Huang W."/>
            <person name="Ivors K.L."/>
            <person name="Jones R.W."/>
            <person name="Kamoun S."/>
            <person name="Krampis K."/>
            <person name="Lamour K.H."/>
            <person name="Lee M.K."/>
            <person name="McDonald W.H."/>
            <person name="Medina M."/>
            <person name="Meijer H.J."/>
            <person name="Nordberg E.K."/>
            <person name="Maclean D.J."/>
            <person name="Ospina-Giraldo M.D."/>
            <person name="Morris P.F."/>
            <person name="Phuntumart V."/>
            <person name="Putnam N.H."/>
            <person name="Rash S."/>
            <person name="Rose J.K."/>
            <person name="Sakihama Y."/>
            <person name="Salamov A.A."/>
            <person name="Savidor A."/>
            <person name="Scheuring C.F."/>
            <person name="Smith B.M."/>
            <person name="Sobral B.W."/>
            <person name="Terry A."/>
            <person name="Torto-Alalibo T.A."/>
            <person name="Win J."/>
            <person name="Xu Z."/>
            <person name="Zhang H."/>
            <person name="Grigoriev I.V."/>
            <person name="Rokhsar D.S."/>
            <person name="Boore J.L."/>
        </authorList>
    </citation>
    <scope>NUCLEOTIDE SEQUENCE [LARGE SCALE GENOMIC DNA]</scope>
    <source>
        <strain evidence="1 2">P6497</strain>
    </source>
</reference>
<dbReference type="EMBL" id="JH159152">
    <property type="protein sequence ID" value="EGZ25704.1"/>
    <property type="molecule type" value="Genomic_DNA"/>
</dbReference>
<name>G4YY01_PHYSP</name>
<protein>
    <submittedName>
        <fullName evidence="1">Uncharacterized protein</fullName>
    </submittedName>
</protein>